<reference evidence="8" key="1">
    <citation type="journal article" date="2019" name="Int. J. Syst. Evol. Microbiol.">
        <title>The Global Catalogue of Microorganisms (GCM) 10K type strain sequencing project: providing services to taxonomists for standard genome sequencing and annotation.</title>
        <authorList>
            <consortium name="The Broad Institute Genomics Platform"/>
            <consortium name="The Broad Institute Genome Sequencing Center for Infectious Disease"/>
            <person name="Wu L."/>
            <person name="Ma J."/>
        </authorList>
    </citation>
    <scope>NUCLEOTIDE SEQUENCE [LARGE SCALE GENOMIC DNA]</scope>
    <source>
        <strain evidence="8">JCM 17759</strain>
    </source>
</reference>
<dbReference type="PANTHER" id="PTHR42693">
    <property type="entry name" value="ARYLSULFATASE FAMILY MEMBER"/>
    <property type="match status" value="1"/>
</dbReference>
<protein>
    <submittedName>
        <fullName evidence="7">Arylsulfatase</fullName>
    </submittedName>
</protein>
<dbReference type="RefSeq" id="WP_345321742.1">
    <property type="nucleotide sequence ID" value="NZ_BAABGA010000029.1"/>
</dbReference>
<evidence type="ECO:0000256" key="4">
    <source>
        <dbReference type="ARBA" id="ARBA00022837"/>
    </source>
</evidence>
<dbReference type="Gene3D" id="3.40.720.10">
    <property type="entry name" value="Alkaline Phosphatase, subunit A"/>
    <property type="match status" value="1"/>
</dbReference>
<evidence type="ECO:0000259" key="6">
    <source>
        <dbReference type="Pfam" id="PF00884"/>
    </source>
</evidence>
<dbReference type="PROSITE" id="PS00523">
    <property type="entry name" value="SULFATASE_1"/>
    <property type="match status" value="1"/>
</dbReference>
<dbReference type="InterPro" id="IPR000917">
    <property type="entry name" value="Sulfatase_N"/>
</dbReference>
<organism evidence="7 8">
    <name type="scientific">Novipirellula rosea</name>
    <dbReference type="NCBI Taxonomy" id="1031540"/>
    <lineage>
        <taxon>Bacteria</taxon>
        <taxon>Pseudomonadati</taxon>
        <taxon>Planctomycetota</taxon>
        <taxon>Planctomycetia</taxon>
        <taxon>Pirellulales</taxon>
        <taxon>Pirellulaceae</taxon>
        <taxon>Novipirellula</taxon>
    </lineage>
</organism>
<evidence type="ECO:0000256" key="3">
    <source>
        <dbReference type="ARBA" id="ARBA00022801"/>
    </source>
</evidence>
<accession>A0ABP8MMH8</accession>
<dbReference type="Gene3D" id="3.30.1120.10">
    <property type="match status" value="1"/>
</dbReference>
<dbReference type="CDD" id="cd16146">
    <property type="entry name" value="ARS_like"/>
    <property type="match status" value="1"/>
</dbReference>
<evidence type="ECO:0000256" key="5">
    <source>
        <dbReference type="SAM" id="MobiDB-lite"/>
    </source>
</evidence>
<gene>
    <name evidence="7" type="ORF">GCM10023156_20760</name>
</gene>
<dbReference type="InterPro" id="IPR024607">
    <property type="entry name" value="Sulfatase_CS"/>
</dbReference>
<proteinExistence type="inferred from homology"/>
<keyword evidence="4" id="KW-0106">Calcium</keyword>
<dbReference type="PANTHER" id="PTHR42693:SF53">
    <property type="entry name" value="ENDO-4-O-SULFATASE"/>
    <property type="match status" value="1"/>
</dbReference>
<dbReference type="Pfam" id="PF00884">
    <property type="entry name" value="Sulfatase"/>
    <property type="match status" value="1"/>
</dbReference>
<sequence length="629" mass="70227">MTRSFASTISFRHRTPTSQPRHGLTGFHAATFAVATLICFIALACFQSRVARAAEHPNIVIMLADDQGWGDLSVHGNTNLSTPNIDSLATDGVLFDRFYVCPVCAPTRAEFLTGRYYARTGVRGVSTGQERINPDEVTIADIFKQAGYATGAFGKWHNGSQFPYHPNSRGFQEYYGFTSGHWGHYFDPMLEHNNEITRGKGYITDDLTTHALEFMESNHKQGKPFFCYLPYNTPHSPMQVPDEYFDKVANRPLKMHNRNPKQEDMPHLRAALAMCENIDWNVGRVLKKLDELSIAEDTIVIYFSDNGPNGWRWNGGMKGRKGSIDEGGVRVPMLMRWPGHIVKGKTIKPIAGAVDLLPTLTELASVSYSPQKPLDGRSLVPLLRDNETQWSDRMLISYQPPRGGKGKPPEPRVSIRNQRFRMDASGKLYDITADPGQDTDVSDQHPDVVREMKRTADQYVQELGDLVKPDERPFPVGEAPITLLPARDGVEHGSVQRSARAPNCSYFTHWVGDPEDAITWDIEVSETATFDVEIFYACSTDDVGAEFQLDFGDAKLTGKVTQAHDPPAYGAESDRTPNRGSESYVKDFKPMNVGKITLAKGRGLLKLSAIEVPGDEVMEVRLLRLSKQK</sequence>
<comment type="caution">
    <text evidence="7">The sequence shown here is derived from an EMBL/GenBank/DDBJ whole genome shotgun (WGS) entry which is preliminary data.</text>
</comment>
<feature type="region of interest" description="Disordered" evidence="5">
    <location>
        <begin position="1"/>
        <end position="21"/>
    </location>
</feature>
<evidence type="ECO:0000256" key="2">
    <source>
        <dbReference type="ARBA" id="ARBA00022723"/>
    </source>
</evidence>
<evidence type="ECO:0000313" key="7">
    <source>
        <dbReference type="EMBL" id="GAA4452038.1"/>
    </source>
</evidence>
<keyword evidence="8" id="KW-1185">Reference proteome</keyword>
<keyword evidence="2" id="KW-0479">Metal-binding</keyword>
<name>A0ABP8MMH8_9BACT</name>
<dbReference type="InterPro" id="IPR017850">
    <property type="entry name" value="Alkaline_phosphatase_core_sf"/>
</dbReference>
<comment type="similarity">
    <text evidence="1">Belongs to the sulfatase family.</text>
</comment>
<evidence type="ECO:0000256" key="1">
    <source>
        <dbReference type="ARBA" id="ARBA00008779"/>
    </source>
</evidence>
<dbReference type="Proteomes" id="UP001500840">
    <property type="component" value="Unassembled WGS sequence"/>
</dbReference>
<dbReference type="SUPFAM" id="SSF53649">
    <property type="entry name" value="Alkaline phosphatase-like"/>
    <property type="match status" value="1"/>
</dbReference>
<evidence type="ECO:0000313" key="8">
    <source>
        <dbReference type="Proteomes" id="UP001500840"/>
    </source>
</evidence>
<keyword evidence="3" id="KW-0378">Hydrolase</keyword>
<feature type="compositionally biased region" description="Polar residues" evidence="5">
    <location>
        <begin position="1"/>
        <end position="20"/>
    </location>
</feature>
<dbReference type="InterPro" id="IPR050738">
    <property type="entry name" value="Sulfatase"/>
</dbReference>
<feature type="region of interest" description="Disordered" evidence="5">
    <location>
        <begin position="563"/>
        <end position="584"/>
    </location>
</feature>
<dbReference type="EMBL" id="BAABGA010000029">
    <property type="protein sequence ID" value="GAA4452038.1"/>
    <property type="molecule type" value="Genomic_DNA"/>
</dbReference>
<feature type="domain" description="Sulfatase N-terminal" evidence="6">
    <location>
        <begin position="57"/>
        <end position="365"/>
    </location>
</feature>